<organism evidence="1">
    <name type="scientific">marine sediment metagenome</name>
    <dbReference type="NCBI Taxonomy" id="412755"/>
    <lineage>
        <taxon>unclassified sequences</taxon>
        <taxon>metagenomes</taxon>
        <taxon>ecological metagenomes</taxon>
    </lineage>
</organism>
<dbReference type="EMBL" id="LAZR01057680">
    <property type="protein sequence ID" value="KKK71556.1"/>
    <property type="molecule type" value="Genomic_DNA"/>
</dbReference>
<name>A0A0F9AHB8_9ZZZZ</name>
<comment type="caution">
    <text evidence="1">The sequence shown here is derived from an EMBL/GenBank/DDBJ whole genome shotgun (WGS) entry which is preliminary data.</text>
</comment>
<gene>
    <name evidence="1" type="ORF">LCGC14_2912740</name>
</gene>
<proteinExistence type="predicted"/>
<protein>
    <submittedName>
        <fullName evidence="1">Uncharacterized protein</fullName>
    </submittedName>
</protein>
<dbReference type="AlphaFoldDB" id="A0A0F9AHB8"/>
<reference evidence="1" key="1">
    <citation type="journal article" date="2015" name="Nature">
        <title>Complex archaea that bridge the gap between prokaryotes and eukaryotes.</title>
        <authorList>
            <person name="Spang A."/>
            <person name="Saw J.H."/>
            <person name="Jorgensen S.L."/>
            <person name="Zaremba-Niedzwiedzka K."/>
            <person name="Martijn J."/>
            <person name="Lind A.E."/>
            <person name="van Eijk R."/>
            <person name="Schleper C."/>
            <person name="Guy L."/>
            <person name="Ettema T.J."/>
        </authorList>
    </citation>
    <scope>NUCLEOTIDE SEQUENCE</scope>
</reference>
<evidence type="ECO:0000313" key="1">
    <source>
        <dbReference type="EMBL" id="KKK71556.1"/>
    </source>
</evidence>
<accession>A0A0F9AHB8</accession>
<sequence length="128" mass="14384">MNLGQVYQSLAAWRKLSAITMKAKVAYRLLKYTECVSAEYDIVEKQRVALIREATGATAGENARIEPNTKEFVEYAEKLGEIMLTESTLDQVDMELEDVINVLDNKSDVLTVSDLALLAPFFRSYEVA</sequence>